<proteinExistence type="predicted"/>
<reference evidence="2 3" key="1">
    <citation type="submission" date="2020-03" db="EMBL/GenBank/DDBJ databases">
        <title>Whole genome shotgun sequence of Phytohabitans flavus NBRC 107702.</title>
        <authorList>
            <person name="Komaki H."/>
            <person name="Tamura T."/>
        </authorList>
    </citation>
    <scope>NUCLEOTIDE SEQUENCE [LARGE SCALE GENOMIC DNA]</scope>
    <source>
        <strain evidence="2 3">NBRC 107702</strain>
    </source>
</reference>
<gene>
    <name evidence="2" type="ORF">Pflav_089910</name>
</gene>
<evidence type="ECO:0000313" key="2">
    <source>
        <dbReference type="EMBL" id="BCB82581.1"/>
    </source>
</evidence>
<keyword evidence="3" id="KW-1185">Reference proteome</keyword>
<dbReference type="NCBIfam" id="TIGR04267">
    <property type="entry name" value="mod_HExxH"/>
    <property type="match status" value="1"/>
</dbReference>
<dbReference type="KEGG" id="pfla:Pflav_089910"/>
<sequence length="552" mass="58829">MDAPGDLPTFRLSGADFISLGSGYGTDAALGVLSSFEASKRLILLKGIYEAASSHEEWKAAHLADAWDLLLDVIDRRRDIREEVLNHPFVEVWATRSLGRMEDSRAGLDYLSSLAAAAAIRAGTDFELVITSSTSDLFLPTVGLAYGLGPGKVTVRFRGGDLTFAGADTTVTVPAPYTEDTPGWCASRRVTVESPAGRLTVTLEDLDPYRNCFGLPVTPRLDQAATSELASTLEASWRLMAADYPEHAAAVLRCVRSLVPLVRPATGSTSGSAQTAFGAVAVSPADPAGLALLLIHETQHVKLGAVLDFARLFVPGDGLYHAPWRADPRPVRALLQGVYAHAGVADFWRVRRSRTDGNQARMADFEFAYWLAQSRMAARELAGSDELTPVGERFIRSLIGTLDGWAATPLDATLATGVEDLMTAVAVRWRLDNHRPEPDAVASLVAAWQDGHRCPPLGAASVPPSADGRPANVDGLAAQVRARLTATTPPPADPGDQAYLEGRLGDAITAYRAAATDVPEDPRAGSGWPSPSGAPVTRTRRGPLWNAPTWSG</sequence>
<evidence type="ECO:0000313" key="3">
    <source>
        <dbReference type="Proteomes" id="UP000502508"/>
    </source>
</evidence>
<protein>
    <submittedName>
        <fullName evidence="2">HEXXH motif domain-containing protein</fullName>
    </submittedName>
</protein>
<dbReference type="EMBL" id="AP022870">
    <property type="protein sequence ID" value="BCB82581.1"/>
    <property type="molecule type" value="Genomic_DNA"/>
</dbReference>
<organism evidence="2 3">
    <name type="scientific">Phytohabitans flavus</name>
    <dbReference type="NCBI Taxonomy" id="1076124"/>
    <lineage>
        <taxon>Bacteria</taxon>
        <taxon>Bacillati</taxon>
        <taxon>Actinomycetota</taxon>
        <taxon>Actinomycetes</taxon>
        <taxon>Micromonosporales</taxon>
        <taxon>Micromonosporaceae</taxon>
    </lineage>
</organism>
<dbReference type="AlphaFoldDB" id="A0A6F8Y9E5"/>
<dbReference type="Proteomes" id="UP000502508">
    <property type="component" value="Chromosome"/>
</dbReference>
<reference evidence="2 3" key="2">
    <citation type="submission" date="2020-03" db="EMBL/GenBank/DDBJ databases">
        <authorList>
            <person name="Ichikawa N."/>
            <person name="Kimura A."/>
            <person name="Kitahashi Y."/>
            <person name="Uohara A."/>
        </authorList>
    </citation>
    <scope>NUCLEOTIDE SEQUENCE [LARGE SCALE GENOMIC DNA]</scope>
    <source>
        <strain evidence="2 3">NBRC 107702</strain>
    </source>
</reference>
<feature type="region of interest" description="Disordered" evidence="1">
    <location>
        <begin position="512"/>
        <end position="552"/>
    </location>
</feature>
<name>A0A6F8Y9E5_9ACTN</name>
<accession>A0A6F8Y9E5</accession>
<dbReference type="InterPro" id="IPR026337">
    <property type="entry name" value="AKG_HExxH"/>
</dbReference>
<evidence type="ECO:0000256" key="1">
    <source>
        <dbReference type="SAM" id="MobiDB-lite"/>
    </source>
</evidence>